<feature type="domain" description="Glycosyl transferase family 1" evidence="2">
    <location>
        <begin position="170"/>
        <end position="331"/>
    </location>
</feature>
<evidence type="ECO:0000256" key="1">
    <source>
        <dbReference type="ARBA" id="ARBA00022679"/>
    </source>
</evidence>
<name>A0A7W4JPY2_9PROT</name>
<protein>
    <submittedName>
        <fullName evidence="4">Glycosyltransferase family 4 protein</fullName>
    </submittedName>
</protein>
<dbReference type="Pfam" id="PF00534">
    <property type="entry name" value="Glycos_transf_1"/>
    <property type="match status" value="1"/>
</dbReference>
<evidence type="ECO:0000313" key="5">
    <source>
        <dbReference type="Proteomes" id="UP000555756"/>
    </source>
</evidence>
<keyword evidence="5" id="KW-1185">Reference proteome</keyword>
<dbReference type="InterPro" id="IPR028098">
    <property type="entry name" value="Glyco_trans_4-like_N"/>
</dbReference>
<dbReference type="CDD" id="cd03801">
    <property type="entry name" value="GT4_PimA-like"/>
    <property type="match status" value="1"/>
</dbReference>
<dbReference type="InterPro" id="IPR001296">
    <property type="entry name" value="Glyco_trans_1"/>
</dbReference>
<comment type="caution">
    <text evidence="4">The sequence shown here is derived from an EMBL/GenBank/DDBJ whole genome shotgun (WGS) entry which is preliminary data.</text>
</comment>
<dbReference type="PANTHER" id="PTHR46401:SF2">
    <property type="entry name" value="GLYCOSYLTRANSFERASE WBBK-RELATED"/>
    <property type="match status" value="1"/>
</dbReference>
<dbReference type="GO" id="GO:0016757">
    <property type="term" value="F:glycosyltransferase activity"/>
    <property type="evidence" value="ECO:0007669"/>
    <property type="project" value="InterPro"/>
</dbReference>
<dbReference type="PANTHER" id="PTHR46401">
    <property type="entry name" value="GLYCOSYLTRANSFERASE WBBK-RELATED"/>
    <property type="match status" value="1"/>
</dbReference>
<evidence type="ECO:0000259" key="2">
    <source>
        <dbReference type="Pfam" id="PF00534"/>
    </source>
</evidence>
<organism evidence="4 5">
    <name type="scientific">Gluconacetobacter azotocaptans</name>
    <dbReference type="NCBI Taxonomy" id="142834"/>
    <lineage>
        <taxon>Bacteria</taxon>
        <taxon>Pseudomonadati</taxon>
        <taxon>Pseudomonadota</taxon>
        <taxon>Alphaproteobacteria</taxon>
        <taxon>Acetobacterales</taxon>
        <taxon>Acetobacteraceae</taxon>
        <taxon>Gluconacetobacter</taxon>
    </lineage>
</organism>
<gene>
    <name evidence="4" type="ORF">HLH34_02080</name>
</gene>
<dbReference type="Pfam" id="PF13439">
    <property type="entry name" value="Glyco_transf_4"/>
    <property type="match status" value="1"/>
</dbReference>
<sequence>MDRRPVVTVLPPREQFAPGRAGAISLLVHRLAGPDDVVVGGKVDGPFGDVTFAPAIPSFWDGGRYVAAVARTIRPLRPAMIEVHNRPDVALALARRFASLPMMLVLHNDPQAMRQAGTPGQRAAILRRMRVVTVSGWLRDRFLDGVPAPRQPVEVAPNCIDLAALPPPVPLAERERTILFAGRVVVDKGADAFVAACAALLPGLPGWRAEMIGADRFGPDSPETPFLADLRPRARAAGVEMAGYQPHDRVLAAMARAAIVVVPSRWPEPFGLTALEAMACGAALVASPRGGLAEVVGDAALLADPDPVAGLTEAIGRLAGAEALRADLSHRGLARARGFARPAARARLEDLRRTCIEVGPGPGA</sequence>
<proteinExistence type="predicted"/>
<evidence type="ECO:0000259" key="3">
    <source>
        <dbReference type="Pfam" id="PF13439"/>
    </source>
</evidence>
<dbReference type="GO" id="GO:0009103">
    <property type="term" value="P:lipopolysaccharide biosynthetic process"/>
    <property type="evidence" value="ECO:0007669"/>
    <property type="project" value="TreeGrafter"/>
</dbReference>
<dbReference type="Proteomes" id="UP000555756">
    <property type="component" value="Unassembled WGS sequence"/>
</dbReference>
<dbReference type="AlphaFoldDB" id="A0A7W4JPY2"/>
<feature type="domain" description="Glycosyltransferase subfamily 4-like N-terminal" evidence="3">
    <location>
        <begin position="43"/>
        <end position="163"/>
    </location>
</feature>
<dbReference type="EMBL" id="JABEQF010000001">
    <property type="protein sequence ID" value="MBB2188753.1"/>
    <property type="molecule type" value="Genomic_DNA"/>
</dbReference>
<dbReference type="RefSeq" id="WP_183117907.1">
    <property type="nucleotide sequence ID" value="NZ_JABEQF010000001.1"/>
</dbReference>
<dbReference type="Gene3D" id="3.40.50.2000">
    <property type="entry name" value="Glycogen Phosphorylase B"/>
    <property type="match status" value="2"/>
</dbReference>
<reference evidence="4 5" key="1">
    <citation type="submission" date="2020-04" db="EMBL/GenBank/DDBJ databases">
        <title>Description of novel Gluconacetobacter.</title>
        <authorList>
            <person name="Sombolestani A."/>
        </authorList>
    </citation>
    <scope>NUCLEOTIDE SEQUENCE [LARGE SCALE GENOMIC DNA]</scope>
    <source>
        <strain evidence="4 5">LMG 21311</strain>
    </source>
</reference>
<dbReference type="SUPFAM" id="SSF53756">
    <property type="entry name" value="UDP-Glycosyltransferase/glycogen phosphorylase"/>
    <property type="match status" value="1"/>
</dbReference>
<keyword evidence="1 4" id="KW-0808">Transferase</keyword>
<evidence type="ECO:0000313" key="4">
    <source>
        <dbReference type="EMBL" id="MBB2188753.1"/>
    </source>
</evidence>
<accession>A0A7W4JPY2</accession>